<dbReference type="Gene3D" id="2.60.120.620">
    <property type="entry name" value="q2cbj1_9rhob like domain"/>
    <property type="match status" value="1"/>
</dbReference>
<dbReference type="eggNOG" id="COG5285">
    <property type="taxonomic scope" value="Bacteria"/>
</dbReference>
<dbReference type="EMBL" id="AFNV02000010">
    <property type="protein sequence ID" value="ERJ19322.1"/>
    <property type="molecule type" value="Genomic_DNA"/>
</dbReference>
<evidence type="ECO:0000256" key="9">
    <source>
        <dbReference type="ARBA" id="ARBA00049228"/>
    </source>
</evidence>
<dbReference type="Pfam" id="PF05721">
    <property type="entry name" value="PhyH"/>
    <property type="match status" value="1"/>
</dbReference>
<dbReference type="AlphaFoldDB" id="U2EMB2"/>
<evidence type="ECO:0000256" key="4">
    <source>
        <dbReference type="ARBA" id="ARBA00011738"/>
    </source>
</evidence>
<comment type="cofactor">
    <cofactor evidence="1">
        <name>Fe(2+)</name>
        <dbReference type="ChEBI" id="CHEBI:29033"/>
    </cofactor>
</comment>
<dbReference type="OrthoDB" id="9791262at2"/>
<organism evidence="12 13">
    <name type="scientific">Salinisphaera shabanensis E1L3A</name>
    <dbReference type="NCBI Taxonomy" id="1033802"/>
    <lineage>
        <taxon>Bacteria</taxon>
        <taxon>Pseudomonadati</taxon>
        <taxon>Pseudomonadota</taxon>
        <taxon>Gammaproteobacteria</taxon>
        <taxon>Salinisphaerales</taxon>
        <taxon>Salinisphaeraceae</taxon>
        <taxon>Salinisphaera</taxon>
    </lineage>
</organism>
<evidence type="ECO:0000256" key="7">
    <source>
        <dbReference type="ARBA" id="ARBA00023002"/>
    </source>
</evidence>
<comment type="caution">
    <text evidence="12">The sequence shown here is derived from an EMBL/GenBank/DDBJ whole genome shotgun (WGS) entry which is preliminary data.</text>
</comment>
<comment type="catalytic activity">
    <reaction evidence="9">
        <text>L-ectoine + 2-oxoglutarate + O2 = 5-hydroxyectoine + succinate + CO2</text>
        <dbReference type="Rhea" id="RHEA:45740"/>
        <dbReference type="ChEBI" id="CHEBI:15379"/>
        <dbReference type="ChEBI" id="CHEBI:16526"/>
        <dbReference type="ChEBI" id="CHEBI:16810"/>
        <dbReference type="ChEBI" id="CHEBI:30031"/>
        <dbReference type="ChEBI" id="CHEBI:58515"/>
        <dbReference type="ChEBI" id="CHEBI:85413"/>
        <dbReference type="EC" id="1.14.11.55"/>
    </reaction>
</comment>
<dbReference type="PANTHER" id="PTHR20883">
    <property type="entry name" value="PHYTANOYL-COA DIOXYGENASE DOMAIN CONTAINING 1"/>
    <property type="match status" value="1"/>
</dbReference>
<comment type="function">
    <text evidence="2">Involved in the biosynthesis of 5-hydroxyectoine, called compatible solute, which helps organisms to survive extreme osmotic stress by acting as a highly soluble organic osmolyte. Catalyzes the 2-oxoglutarate-dependent selective hydroxylation of L-ectoine to yield (4S,5S)-5-hydroxyectoine.</text>
</comment>
<evidence type="ECO:0000313" key="12">
    <source>
        <dbReference type="EMBL" id="ERJ19322.1"/>
    </source>
</evidence>
<dbReference type="GO" id="GO:0016706">
    <property type="term" value="F:2-oxoglutarate-dependent dioxygenase activity"/>
    <property type="evidence" value="ECO:0007669"/>
    <property type="project" value="InterPro"/>
</dbReference>
<dbReference type="Proteomes" id="UP000006242">
    <property type="component" value="Unassembled WGS sequence"/>
</dbReference>
<reference evidence="12 13" key="1">
    <citation type="journal article" date="2011" name="J. Bacteriol.">
        <title>Genome sequence of Salinisphaera shabanensis, a gammaproteobacterium from the harsh, variable environment of the brine-seawater interface of the Shaban Deep in the Red Sea.</title>
        <authorList>
            <person name="Antunes A."/>
            <person name="Alam I."/>
            <person name="Bajic V.B."/>
            <person name="Stingl U."/>
        </authorList>
    </citation>
    <scope>NUCLEOTIDE SEQUENCE [LARGE SCALE GENOMIC DNA]</scope>
    <source>
        <strain evidence="12 13">E1L3A</strain>
    </source>
</reference>
<dbReference type="PANTHER" id="PTHR20883:SF48">
    <property type="entry name" value="ECTOINE DIOXYGENASE"/>
    <property type="match status" value="1"/>
</dbReference>
<comment type="similarity">
    <text evidence="3">Belongs to the PhyH family. EctD subfamily.</text>
</comment>
<evidence type="ECO:0000256" key="6">
    <source>
        <dbReference type="ARBA" id="ARBA00022964"/>
    </source>
</evidence>
<name>U2EMB2_9GAMM</name>
<evidence type="ECO:0000256" key="2">
    <source>
        <dbReference type="ARBA" id="ARBA00004063"/>
    </source>
</evidence>
<evidence type="ECO:0000256" key="5">
    <source>
        <dbReference type="ARBA" id="ARBA00022723"/>
    </source>
</evidence>
<dbReference type="RefSeq" id="WP_006913959.1">
    <property type="nucleotide sequence ID" value="NZ_AFNV02000010.1"/>
</dbReference>
<dbReference type="STRING" id="1033802.SSPSH_001696"/>
<accession>U2EMB2</accession>
<dbReference type="GO" id="GO:0005506">
    <property type="term" value="F:iron ion binding"/>
    <property type="evidence" value="ECO:0007669"/>
    <property type="project" value="UniProtKB-ARBA"/>
</dbReference>
<dbReference type="EC" id="1.14.11.55" evidence="10"/>
<keyword evidence="13" id="KW-1185">Reference proteome</keyword>
<keyword evidence="6" id="KW-0223">Dioxygenase</keyword>
<dbReference type="InterPro" id="IPR012774">
    <property type="entry name" value="EctD"/>
</dbReference>
<keyword evidence="8" id="KW-0408">Iron</keyword>
<evidence type="ECO:0000256" key="10">
    <source>
        <dbReference type="NCBIfam" id="TIGR02408"/>
    </source>
</evidence>
<keyword evidence="5" id="KW-0479">Metal-binding</keyword>
<evidence type="ECO:0000256" key="3">
    <source>
        <dbReference type="ARBA" id="ARBA00007851"/>
    </source>
</evidence>
<dbReference type="InterPro" id="IPR008775">
    <property type="entry name" value="Phytyl_CoA_dOase-like"/>
</dbReference>
<dbReference type="NCBIfam" id="TIGR02408">
    <property type="entry name" value="ectoine_ThpD"/>
    <property type="match status" value="1"/>
</dbReference>
<sequence>MRNDDYITRTSRPEPRYMRRDPVVHSDTQDRWQGPLDEVALSNFERDGFLWFEGFFSQERMTPFFDELEQMSQDDELLKQDGVIRDPKSGAIRSVFDMHRISERFAELTRDPRILGMVRQLLGGNVYIHQSRINDKYGFQGAGFDWHSDFETWHAEDGMPRMRAISASIMLTDNNEFNGPLMLIPGSHHQFVPCVGQTPDDNWKSSLKAQEAGVPSQENLQALVNRGGIQAPKGPAGSLLLFECNVLHASNSNMSPWPRSNLFFVYNSLENALEQPFAADKPRPSFLANRDHPEALEMHDPYRDVRFAKSA</sequence>
<keyword evidence="7 12" id="KW-0560">Oxidoreductase</keyword>
<protein>
    <recommendedName>
        <fullName evidence="10">Ectoine hydroxylase</fullName>
        <ecNumber evidence="10">1.14.11.55</ecNumber>
    </recommendedName>
</protein>
<evidence type="ECO:0000256" key="11">
    <source>
        <dbReference type="SAM" id="MobiDB-lite"/>
    </source>
</evidence>
<comment type="subunit">
    <text evidence="4">Homodimer.</text>
</comment>
<evidence type="ECO:0000313" key="13">
    <source>
        <dbReference type="Proteomes" id="UP000006242"/>
    </source>
</evidence>
<proteinExistence type="inferred from homology"/>
<gene>
    <name evidence="12" type="primary">thpD</name>
    <name evidence="12" type="ORF">SSPSH_001696</name>
</gene>
<feature type="region of interest" description="Disordered" evidence="11">
    <location>
        <begin position="1"/>
        <end position="29"/>
    </location>
</feature>
<evidence type="ECO:0000256" key="8">
    <source>
        <dbReference type="ARBA" id="ARBA00023004"/>
    </source>
</evidence>
<reference evidence="12 13" key="2">
    <citation type="journal article" date="2013" name="PLoS ONE">
        <title>INDIGO - INtegrated Data Warehouse of MIcrobial GenOmes with Examples from the Red Sea Extremophiles.</title>
        <authorList>
            <person name="Alam I."/>
            <person name="Antunes A."/>
            <person name="Kamau A.A."/>
            <person name="Ba Alawi W."/>
            <person name="Kalkatawi M."/>
            <person name="Stingl U."/>
            <person name="Bajic V.B."/>
        </authorList>
    </citation>
    <scope>NUCLEOTIDE SEQUENCE [LARGE SCALE GENOMIC DNA]</scope>
    <source>
        <strain evidence="12 13">E1L3A</strain>
    </source>
</reference>
<dbReference type="SUPFAM" id="SSF51197">
    <property type="entry name" value="Clavaminate synthase-like"/>
    <property type="match status" value="1"/>
</dbReference>
<evidence type="ECO:0000256" key="1">
    <source>
        <dbReference type="ARBA" id="ARBA00001954"/>
    </source>
</evidence>